<reference evidence="4 5" key="1">
    <citation type="submission" date="2020-08" db="EMBL/GenBank/DDBJ databases">
        <title>The Agave Microbiome: Exploring the role of microbial communities in plant adaptations to desert environments.</title>
        <authorList>
            <person name="Partida-Martinez L.P."/>
        </authorList>
    </citation>
    <scope>NUCLEOTIDE SEQUENCE [LARGE SCALE GENOMIC DNA]</scope>
    <source>
        <strain evidence="4 5">RAS26</strain>
    </source>
</reference>
<feature type="region of interest" description="Disordered" evidence="2">
    <location>
        <begin position="157"/>
        <end position="256"/>
    </location>
</feature>
<dbReference type="SUPFAM" id="SSF49879">
    <property type="entry name" value="SMAD/FHA domain"/>
    <property type="match status" value="1"/>
</dbReference>
<feature type="compositionally biased region" description="Basic and acidic residues" evidence="2">
    <location>
        <begin position="307"/>
        <end position="318"/>
    </location>
</feature>
<dbReference type="InterPro" id="IPR008984">
    <property type="entry name" value="SMAD_FHA_dom_sf"/>
</dbReference>
<dbReference type="SMART" id="SM00240">
    <property type="entry name" value="FHA"/>
    <property type="match status" value="1"/>
</dbReference>
<dbReference type="Pfam" id="PF00498">
    <property type="entry name" value="FHA"/>
    <property type="match status" value="1"/>
</dbReference>
<dbReference type="EMBL" id="JACHVX010000001">
    <property type="protein sequence ID" value="MBB2921411.1"/>
    <property type="molecule type" value="Genomic_DNA"/>
</dbReference>
<reference evidence="4 5" key="2">
    <citation type="submission" date="2020-08" db="EMBL/GenBank/DDBJ databases">
        <authorList>
            <person name="Partida-Martinez L."/>
            <person name="Huntemann M."/>
            <person name="Clum A."/>
            <person name="Wang J."/>
            <person name="Palaniappan K."/>
            <person name="Ritter S."/>
            <person name="Chen I.-M."/>
            <person name="Stamatis D."/>
            <person name="Reddy T."/>
            <person name="O'Malley R."/>
            <person name="Daum C."/>
            <person name="Shapiro N."/>
            <person name="Ivanova N."/>
            <person name="Kyrpides N."/>
            <person name="Woyke T."/>
        </authorList>
    </citation>
    <scope>NUCLEOTIDE SEQUENCE [LARGE SCALE GENOMIC DNA]</scope>
    <source>
        <strain evidence="4 5">RAS26</strain>
    </source>
</reference>
<gene>
    <name evidence="4" type="ORF">FHR80_000305</name>
</gene>
<evidence type="ECO:0000259" key="3">
    <source>
        <dbReference type="PROSITE" id="PS50006"/>
    </source>
</evidence>
<feature type="region of interest" description="Disordered" evidence="2">
    <location>
        <begin position="303"/>
        <end position="335"/>
    </location>
</feature>
<dbReference type="RefSeq" id="WP_183294435.1">
    <property type="nucleotide sequence ID" value="NZ_JACHVX010000001.1"/>
</dbReference>
<feature type="compositionally biased region" description="Low complexity" evidence="2">
    <location>
        <begin position="157"/>
        <end position="181"/>
    </location>
</feature>
<name>A0A7W4UC13_9CELL</name>
<dbReference type="CDD" id="cd00060">
    <property type="entry name" value="FHA"/>
    <property type="match status" value="1"/>
</dbReference>
<dbReference type="Proteomes" id="UP000518206">
    <property type="component" value="Unassembled WGS sequence"/>
</dbReference>
<organism evidence="4 5">
    <name type="scientific">Cellulomonas cellasea</name>
    <dbReference type="NCBI Taxonomy" id="43670"/>
    <lineage>
        <taxon>Bacteria</taxon>
        <taxon>Bacillati</taxon>
        <taxon>Actinomycetota</taxon>
        <taxon>Actinomycetes</taxon>
        <taxon>Micrococcales</taxon>
        <taxon>Cellulomonadaceae</taxon>
        <taxon>Cellulomonas</taxon>
    </lineage>
</organism>
<evidence type="ECO:0000256" key="1">
    <source>
        <dbReference type="ARBA" id="ARBA00022553"/>
    </source>
</evidence>
<evidence type="ECO:0000256" key="2">
    <source>
        <dbReference type="SAM" id="MobiDB-lite"/>
    </source>
</evidence>
<dbReference type="InterPro" id="IPR000253">
    <property type="entry name" value="FHA_dom"/>
</dbReference>
<protein>
    <recommendedName>
        <fullName evidence="3">FHA domain-containing protein</fullName>
    </recommendedName>
</protein>
<evidence type="ECO:0000313" key="5">
    <source>
        <dbReference type="Proteomes" id="UP000518206"/>
    </source>
</evidence>
<dbReference type="Gene3D" id="2.60.200.20">
    <property type="match status" value="1"/>
</dbReference>
<evidence type="ECO:0000313" key="4">
    <source>
        <dbReference type="EMBL" id="MBB2921411.1"/>
    </source>
</evidence>
<comment type="caution">
    <text evidence="4">The sequence shown here is derived from an EMBL/GenBank/DDBJ whole genome shotgun (WGS) entry which is preliminary data.</text>
</comment>
<accession>A0A7W4UC13</accession>
<sequence length="538" mass="54048">MIVPEYTPGDWHAVVAGGVVALLAPTTPPSVVRAVWDAVPADGGLADQLEVLLTGGIARLQPFALVDLTGGRVHAALRGPVEVEVSGPDGSSVLAAGEVTTWSERVAEGADVVTVRVAGTGAWSAEGALPVVSGVVRASAVQVPLAVRDGAGAPETLASEAEEAPSAPAADASAGAAAGASTVDGPDLGSTADGSTVEPAAATVGAEDSPSAVEVAPAGAVDLVKPVGTTPSDEPAADVEPEPATRSGELPLATGRTGSQPVVAPAAAVPTASAAPAVPAAPVLPLHIADLPLPAFQAVETAAPAREQADPEAPRDPQADLARTWSTPTPVLPVTERPTDHAVVTPALVPDDDLDDDDTYGADVVAAAEAVLQGEAAAQADPDFGDDHDGLTILSSDLVAIRDQLPSWAGDEVPGPFRVVAPEVDPTAKLVLSTGLVVALDRSVLLGRAPQVSRVTNRELPRLVTVPSPQQDISRTHAEVRAEGDDVLVTDLNSTNGILVSRPGERARRLHPGEATVVAAGEVVDLGDGVTFTVERGA</sequence>
<keyword evidence="1" id="KW-0597">Phosphoprotein</keyword>
<feature type="domain" description="FHA" evidence="3">
    <location>
        <begin position="444"/>
        <end position="501"/>
    </location>
</feature>
<proteinExistence type="predicted"/>
<dbReference type="PROSITE" id="PS50006">
    <property type="entry name" value="FHA_DOMAIN"/>
    <property type="match status" value="1"/>
</dbReference>
<dbReference type="AlphaFoldDB" id="A0A7W4UC13"/>